<evidence type="ECO:0000259" key="1">
    <source>
        <dbReference type="Pfam" id="PF26154"/>
    </source>
</evidence>
<dbReference type="EMBL" id="JENJ01000118">
    <property type="protein sequence ID" value="KGM92776.1"/>
    <property type="molecule type" value="Genomic_DNA"/>
</dbReference>
<sequence>MVNEKIEALVTANEYLNNLEEGIHQVVEAFQQEDENKGCSLIPLVADGIKWVVDVINLTRDVQKENIDISEIDEKLEEVVEAIENEDYILVGDLFEYEVLPIIQYVHKQIRNTVAN</sequence>
<dbReference type="RefSeq" id="WP_039256383.1">
    <property type="nucleotide sequence ID" value="NZ_JENJ01000118.1"/>
</dbReference>
<proteinExistence type="predicted"/>
<dbReference type="Pfam" id="PF26154">
    <property type="entry name" value="DUF8042"/>
    <property type="match status" value="1"/>
</dbReference>
<accession>A0A0A0HXJ0</accession>
<dbReference type="InterPro" id="IPR058355">
    <property type="entry name" value="DUF8042"/>
</dbReference>
<dbReference type="AlphaFoldDB" id="A0A0A0HXJ0"/>
<gene>
    <name evidence="2" type="ORF">Z968_13205</name>
</gene>
<comment type="caution">
    <text evidence="2">The sequence shown here is derived from an EMBL/GenBank/DDBJ whole genome shotgun (WGS) entry which is preliminary data.</text>
</comment>
<reference evidence="2 3" key="1">
    <citation type="submission" date="2014-01" db="EMBL/GenBank/DDBJ databases">
        <title>Plasmidome dynamics in the species complex Clostridium novyi sensu lato converts strains of independent lineages into distinctly different pathogens.</title>
        <authorList>
            <person name="Skarin H."/>
            <person name="Segerman B."/>
        </authorList>
    </citation>
    <scope>NUCLEOTIDE SEQUENCE [LARGE SCALE GENOMIC DNA]</scope>
    <source>
        <strain evidence="2 3">4552</strain>
    </source>
</reference>
<dbReference type="OrthoDB" id="1683192at2"/>
<organism evidence="2 3">
    <name type="scientific">Clostridium novyi A str. 4552</name>
    <dbReference type="NCBI Taxonomy" id="1444289"/>
    <lineage>
        <taxon>Bacteria</taxon>
        <taxon>Bacillati</taxon>
        <taxon>Bacillota</taxon>
        <taxon>Clostridia</taxon>
        <taxon>Eubacteriales</taxon>
        <taxon>Clostridiaceae</taxon>
        <taxon>Clostridium</taxon>
    </lineage>
</organism>
<evidence type="ECO:0000313" key="2">
    <source>
        <dbReference type="EMBL" id="KGM92776.1"/>
    </source>
</evidence>
<evidence type="ECO:0000313" key="3">
    <source>
        <dbReference type="Proteomes" id="UP000030012"/>
    </source>
</evidence>
<name>A0A0A0HXJ0_CLONO</name>
<dbReference type="Proteomes" id="UP000030012">
    <property type="component" value="Unassembled WGS sequence"/>
</dbReference>
<feature type="domain" description="DUF8042" evidence="1">
    <location>
        <begin position="4"/>
        <end position="113"/>
    </location>
</feature>
<protein>
    <recommendedName>
        <fullName evidence="1">DUF8042 domain-containing protein</fullName>
    </recommendedName>
</protein>